<feature type="compositionally biased region" description="Low complexity" evidence="1">
    <location>
        <begin position="253"/>
        <end position="276"/>
    </location>
</feature>
<evidence type="ECO:0000313" key="4">
    <source>
        <dbReference type="Proteomes" id="UP000051952"/>
    </source>
</evidence>
<evidence type="ECO:0000259" key="2">
    <source>
        <dbReference type="Pfam" id="PF02204"/>
    </source>
</evidence>
<sequence length="554" mass="61522">MSRLMPPPTCIEQEFEHYVLLRELIQYMTPLFVVSTHSACDTNQFFVAVPPDRMVEDFVVPGTSGLGKRLFQAVVRSHIFSGAEESHLTSFGGHSASVSFAELYEHEDSSTPKACPYSVLTVSSSSGVSHSATVIRAVRLSTNPSFTFLFTDLSMHHVMPMSRRTVASMRSFGVSGTQPLWQRVPCSAMRPIRARTNELGEKRKDLQNLSPKISIDKLLAYFKSDEQSFRQFVVDFAMEKGEEILLRRTSAATPGGSTPQSPQSPSSQSSVATPSKASKHDEDAAVVQGVLQKSMDKAMMFIDTEVGIFRSSYIVVKGYEDFAIAKMLQIVDTAAELAIGDEGEQADDDIDDCDIAVISQPARRNSCESVLNGWSEEDEEQLGVAFHTLVTSGLSTKMITHWEEINYNEDFAFCHACGVLRRREGRLEELRSCFPDLLPEYCDQIVVLIRLLDDHTLSVFSYMRIMETTIAVAVDLVAQSSSNNVEVTADICIPLIVYLLVVTGPKCLPSRIKYILECCTPVLEMSALGYALTTFEAACVQLLEEYRLHVTMQE</sequence>
<proteinExistence type="predicted"/>
<dbReference type="OMA" id="GCHEDST"/>
<dbReference type="Pfam" id="PF02204">
    <property type="entry name" value="VPS9"/>
    <property type="match status" value="1"/>
</dbReference>
<dbReference type="Proteomes" id="UP000051952">
    <property type="component" value="Unassembled WGS sequence"/>
</dbReference>
<evidence type="ECO:0000256" key="1">
    <source>
        <dbReference type="SAM" id="MobiDB-lite"/>
    </source>
</evidence>
<dbReference type="EMBL" id="CYKH01000126">
    <property type="protein sequence ID" value="CUE72368.1"/>
    <property type="molecule type" value="Genomic_DNA"/>
</dbReference>
<keyword evidence="4" id="KW-1185">Reference proteome</keyword>
<accession>A0A0S4IME3</accession>
<dbReference type="InterPro" id="IPR037191">
    <property type="entry name" value="VPS9_dom_sf"/>
</dbReference>
<dbReference type="SUPFAM" id="SSF109993">
    <property type="entry name" value="VPS9 domain"/>
    <property type="match status" value="1"/>
</dbReference>
<name>A0A0S4IME3_BODSA</name>
<gene>
    <name evidence="3" type="ORF">BSAL_00290</name>
</gene>
<feature type="domain" description="VPS9" evidence="2">
    <location>
        <begin position="463"/>
        <end position="542"/>
    </location>
</feature>
<dbReference type="Gene3D" id="1.20.1050.80">
    <property type="entry name" value="VPS9 domain"/>
    <property type="match status" value="1"/>
</dbReference>
<dbReference type="OrthoDB" id="243741at2759"/>
<dbReference type="InterPro" id="IPR003123">
    <property type="entry name" value="VPS9"/>
</dbReference>
<evidence type="ECO:0000313" key="3">
    <source>
        <dbReference type="EMBL" id="CUE72368.1"/>
    </source>
</evidence>
<feature type="region of interest" description="Disordered" evidence="1">
    <location>
        <begin position="251"/>
        <end position="283"/>
    </location>
</feature>
<dbReference type="AlphaFoldDB" id="A0A0S4IME3"/>
<reference evidence="4" key="1">
    <citation type="submission" date="2015-09" db="EMBL/GenBank/DDBJ databases">
        <authorList>
            <consortium name="Pathogen Informatics"/>
        </authorList>
    </citation>
    <scope>NUCLEOTIDE SEQUENCE [LARGE SCALE GENOMIC DNA]</scope>
    <source>
        <strain evidence="4">Lake Konstanz</strain>
    </source>
</reference>
<dbReference type="VEuPathDB" id="TriTrypDB:BSAL_00290"/>
<protein>
    <recommendedName>
        <fullName evidence="2">VPS9 domain-containing protein</fullName>
    </recommendedName>
</protein>
<organism evidence="3 4">
    <name type="scientific">Bodo saltans</name>
    <name type="common">Flagellated protozoan</name>
    <dbReference type="NCBI Taxonomy" id="75058"/>
    <lineage>
        <taxon>Eukaryota</taxon>
        <taxon>Discoba</taxon>
        <taxon>Euglenozoa</taxon>
        <taxon>Kinetoplastea</taxon>
        <taxon>Metakinetoplastina</taxon>
        <taxon>Eubodonida</taxon>
        <taxon>Bodonidae</taxon>
        <taxon>Bodo</taxon>
    </lineage>
</organism>